<dbReference type="Pfam" id="PF03649">
    <property type="entry name" value="UPF0014"/>
    <property type="match status" value="1"/>
</dbReference>
<dbReference type="Proteomes" id="UP000002012">
    <property type="component" value="Chromosome"/>
</dbReference>
<dbReference type="KEGG" id="dap:Dacet_2759"/>
<dbReference type="HOGENOM" id="CLU_076147_1_0_0"/>
<dbReference type="InParanoid" id="D4H5S2"/>
<organism evidence="7 8">
    <name type="scientific">Denitrovibrio acetiphilus (strain DSM 12809 / NBRC 114555 / N2460)</name>
    <dbReference type="NCBI Taxonomy" id="522772"/>
    <lineage>
        <taxon>Bacteria</taxon>
        <taxon>Pseudomonadati</taxon>
        <taxon>Deferribacterota</taxon>
        <taxon>Deferribacteres</taxon>
        <taxon>Deferribacterales</taxon>
        <taxon>Geovibrionaceae</taxon>
        <taxon>Denitrovibrio</taxon>
    </lineage>
</organism>
<dbReference type="EMBL" id="CP001968">
    <property type="protein sequence ID" value="ADD69513.1"/>
    <property type="molecule type" value="Genomic_DNA"/>
</dbReference>
<feature type="transmembrane region" description="Helical" evidence="6">
    <location>
        <begin position="116"/>
        <end position="136"/>
    </location>
</feature>
<dbReference type="FunCoup" id="D4H5S2">
    <property type="interactions" value="91"/>
</dbReference>
<dbReference type="STRING" id="522772.Dacet_2759"/>
<gene>
    <name evidence="7" type="ordered locus">Dacet_2759</name>
</gene>
<dbReference type="GO" id="GO:0005886">
    <property type="term" value="C:plasma membrane"/>
    <property type="evidence" value="ECO:0007669"/>
    <property type="project" value="TreeGrafter"/>
</dbReference>
<proteinExistence type="inferred from homology"/>
<evidence type="ECO:0000256" key="4">
    <source>
        <dbReference type="ARBA" id="ARBA00022989"/>
    </source>
</evidence>
<dbReference type="InterPro" id="IPR005226">
    <property type="entry name" value="UPF0014_fam"/>
</dbReference>
<keyword evidence="8" id="KW-1185">Reference proteome</keyword>
<feature type="transmembrane region" description="Helical" evidence="6">
    <location>
        <begin position="6"/>
        <end position="23"/>
    </location>
</feature>
<evidence type="ECO:0000313" key="7">
    <source>
        <dbReference type="EMBL" id="ADD69513.1"/>
    </source>
</evidence>
<dbReference type="PANTHER" id="PTHR30028">
    <property type="entry name" value="UPF0014 INNER MEMBRANE PROTEIN YBBM-RELATED"/>
    <property type="match status" value="1"/>
</dbReference>
<dbReference type="PANTHER" id="PTHR30028:SF0">
    <property type="entry name" value="PROTEIN ALUMINUM SENSITIVE 3"/>
    <property type="match status" value="1"/>
</dbReference>
<evidence type="ECO:0000256" key="1">
    <source>
        <dbReference type="ARBA" id="ARBA00004141"/>
    </source>
</evidence>
<protein>
    <recommendedName>
        <fullName evidence="9">Iron export ABC transporter permease subunit FetB</fullName>
    </recommendedName>
</protein>
<sequence precursor="true">MTASALVILIFFIFVIIMTSSRGMKLEKQIGIAGIRSIVQMFAMGFALEYIFRLDNVWHVLYFGAFMAVFASYTASSRLDIDCKCHKRAFFTIYASSMLALLPVFLSGAVPVKMSAVLPVAGMALGNSMNAYTLTLDRLRAESSSHLASIEGMLALGLNIKTATKEAVNTSIKAGMMPVLNNIASLGVVLLPGLATGLLMAGVKPLTAVTYQLVIMYMLLAVNILTSVLACRMFTIRVLRAASSEGNE</sequence>
<feature type="transmembrane region" description="Helical" evidence="6">
    <location>
        <begin position="30"/>
        <end position="51"/>
    </location>
</feature>
<evidence type="ECO:0008006" key="9">
    <source>
        <dbReference type="Google" id="ProtNLM"/>
    </source>
</evidence>
<dbReference type="RefSeq" id="WP_013012006.1">
    <property type="nucleotide sequence ID" value="NC_013943.1"/>
</dbReference>
<keyword evidence="4 6" id="KW-1133">Transmembrane helix</keyword>
<dbReference type="AlphaFoldDB" id="D4H5S2"/>
<dbReference type="eggNOG" id="COG0390">
    <property type="taxonomic scope" value="Bacteria"/>
</dbReference>
<evidence type="ECO:0000256" key="3">
    <source>
        <dbReference type="ARBA" id="ARBA00022692"/>
    </source>
</evidence>
<name>D4H5S2_DENA2</name>
<keyword evidence="5 6" id="KW-0472">Membrane</keyword>
<evidence type="ECO:0000313" key="8">
    <source>
        <dbReference type="Proteomes" id="UP000002012"/>
    </source>
</evidence>
<feature type="transmembrane region" description="Helical" evidence="6">
    <location>
        <begin position="183"/>
        <end position="203"/>
    </location>
</feature>
<feature type="transmembrane region" description="Helical" evidence="6">
    <location>
        <begin position="88"/>
        <end position="110"/>
    </location>
</feature>
<reference evidence="7 8" key="1">
    <citation type="journal article" date="2010" name="Stand. Genomic Sci.">
        <title>Complete genome sequence of Denitrovibrio acetiphilus type strain (N2460).</title>
        <authorList>
            <person name="Kiss H."/>
            <person name="Lang E."/>
            <person name="Lapidus A."/>
            <person name="Copeland A."/>
            <person name="Nolan M."/>
            <person name="Glavina Del Rio T."/>
            <person name="Chen F."/>
            <person name="Lucas S."/>
            <person name="Tice H."/>
            <person name="Cheng J.F."/>
            <person name="Han C."/>
            <person name="Goodwin L."/>
            <person name="Pitluck S."/>
            <person name="Liolios K."/>
            <person name="Pati A."/>
            <person name="Ivanova N."/>
            <person name="Mavromatis K."/>
            <person name="Chen A."/>
            <person name="Palaniappan K."/>
            <person name="Land M."/>
            <person name="Hauser L."/>
            <person name="Chang Y.J."/>
            <person name="Jeffries C.D."/>
            <person name="Detter J.C."/>
            <person name="Brettin T."/>
            <person name="Spring S."/>
            <person name="Rohde M."/>
            <person name="Goker M."/>
            <person name="Woyke T."/>
            <person name="Bristow J."/>
            <person name="Eisen J.A."/>
            <person name="Markowitz V."/>
            <person name="Hugenholtz P."/>
            <person name="Kyrpides N.C."/>
            <person name="Klenk H.P."/>
        </authorList>
    </citation>
    <scope>NUCLEOTIDE SEQUENCE [LARGE SCALE GENOMIC DNA]</scope>
    <source>
        <strain evidence="8">DSM 12809 / NBRC 114555 / N2460</strain>
    </source>
</reference>
<accession>D4H5S2</accession>
<evidence type="ECO:0000256" key="2">
    <source>
        <dbReference type="ARBA" id="ARBA00005268"/>
    </source>
</evidence>
<comment type="similarity">
    <text evidence="2">Belongs to the UPF0014 family.</text>
</comment>
<evidence type="ECO:0000256" key="6">
    <source>
        <dbReference type="SAM" id="Phobius"/>
    </source>
</evidence>
<feature type="transmembrane region" description="Helical" evidence="6">
    <location>
        <begin position="209"/>
        <end position="231"/>
    </location>
</feature>
<keyword evidence="3 6" id="KW-0812">Transmembrane</keyword>
<feature type="transmembrane region" description="Helical" evidence="6">
    <location>
        <begin position="57"/>
        <end position="76"/>
    </location>
</feature>
<comment type="subcellular location">
    <subcellularLocation>
        <location evidence="1">Membrane</location>
        <topology evidence="1">Multi-pass membrane protein</topology>
    </subcellularLocation>
</comment>
<dbReference type="PaxDb" id="522772-Dacet_2759"/>
<evidence type="ECO:0000256" key="5">
    <source>
        <dbReference type="ARBA" id="ARBA00023136"/>
    </source>
</evidence>